<name>A0ABT0WE01_9BACI</name>
<gene>
    <name evidence="1" type="ORF">NDK43_22145</name>
</gene>
<protein>
    <recommendedName>
        <fullName evidence="3">HTH tetR-type domain-containing protein</fullName>
    </recommendedName>
</protein>
<evidence type="ECO:0000313" key="2">
    <source>
        <dbReference type="Proteomes" id="UP001523262"/>
    </source>
</evidence>
<keyword evidence="2" id="KW-1185">Reference proteome</keyword>
<organism evidence="1 2">
    <name type="scientific">Neobacillus pocheonensis</name>
    <dbReference type="NCBI Taxonomy" id="363869"/>
    <lineage>
        <taxon>Bacteria</taxon>
        <taxon>Bacillati</taxon>
        <taxon>Bacillota</taxon>
        <taxon>Bacilli</taxon>
        <taxon>Bacillales</taxon>
        <taxon>Bacillaceae</taxon>
        <taxon>Neobacillus</taxon>
    </lineage>
</organism>
<sequence>MSNNSELHSKKIRTVKTYQEARLQNTENLRQNVVDAAAILLQEGWPEAVTVRRVADKMAAPPKLSTACSEARTNWQNNFI</sequence>
<dbReference type="Proteomes" id="UP001523262">
    <property type="component" value="Unassembled WGS sequence"/>
</dbReference>
<evidence type="ECO:0000313" key="1">
    <source>
        <dbReference type="EMBL" id="MCM2534551.1"/>
    </source>
</evidence>
<evidence type="ECO:0008006" key="3">
    <source>
        <dbReference type="Google" id="ProtNLM"/>
    </source>
</evidence>
<accession>A0ABT0WE01</accession>
<dbReference type="EMBL" id="JAMQCR010000002">
    <property type="protein sequence ID" value="MCM2534551.1"/>
    <property type="molecule type" value="Genomic_DNA"/>
</dbReference>
<reference evidence="1 2" key="1">
    <citation type="submission" date="2022-06" db="EMBL/GenBank/DDBJ databases">
        <authorList>
            <person name="Jeon C.O."/>
        </authorList>
    </citation>
    <scope>NUCLEOTIDE SEQUENCE [LARGE SCALE GENOMIC DNA]</scope>
    <source>
        <strain evidence="1 2">KCTC 13943</strain>
    </source>
</reference>
<proteinExistence type="predicted"/>
<comment type="caution">
    <text evidence="1">The sequence shown here is derived from an EMBL/GenBank/DDBJ whole genome shotgun (WGS) entry which is preliminary data.</text>
</comment>